<dbReference type="Gene3D" id="2.60.120.260">
    <property type="entry name" value="Galactose-binding domain-like"/>
    <property type="match status" value="1"/>
</dbReference>
<dbReference type="InterPro" id="IPR000383">
    <property type="entry name" value="Xaa-Pro-like_dom"/>
</dbReference>
<comment type="caution">
    <text evidence="3">The sequence shown here is derived from an EMBL/GenBank/DDBJ whole genome shotgun (WGS) entry which is preliminary data.</text>
</comment>
<gene>
    <name evidence="3" type="ORF">GR328_12070</name>
</gene>
<dbReference type="SMART" id="SM00939">
    <property type="entry name" value="PepX_C"/>
    <property type="match status" value="1"/>
</dbReference>
<dbReference type="Pfam" id="PF08530">
    <property type="entry name" value="PepX_C"/>
    <property type="match status" value="1"/>
</dbReference>
<dbReference type="SUPFAM" id="SSF49785">
    <property type="entry name" value="Galactose-binding domain-like"/>
    <property type="match status" value="1"/>
</dbReference>
<dbReference type="InterPro" id="IPR029058">
    <property type="entry name" value="AB_hydrolase_fold"/>
</dbReference>
<dbReference type="InterPro" id="IPR013736">
    <property type="entry name" value="Xaa-Pro_dipept_C"/>
</dbReference>
<evidence type="ECO:0000313" key="3">
    <source>
        <dbReference type="EMBL" id="MXQ12192.1"/>
    </source>
</evidence>
<dbReference type="EMBL" id="WURB01000007">
    <property type="protein sequence ID" value="MXQ12192.1"/>
    <property type="molecule type" value="Genomic_DNA"/>
</dbReference>
<reference evidence="3 4" key="2">
    <citation type="submission" date="2020-01" db="EMBL/GenBank/DDBJ databases">
        <title>Microvirga sp. nov., an arsenate reduction bacterium isolated from Tibet hotspring sediments.</title>
        <authorList>
            <person name="Xian W.-D."/>
            <person name="Li W.-J."/>
        </authorList>
    </citation>
    <scope>NUCLEOTIDE SEQUENCE [LARGE SCALE GENOMIC DNA]</scope>
    <source>
        <strain evidence="3 4">KCTC 23863</strain>
    </source>
</reference>
<dbReference type="Gene3D" id="1.10.3020.10">
    <property type="entry name" value="alpha-amino acid ester hydrolase ( Helical cap domain)"/>
    <property type="match status" value="1"/>
</dbReference>
<name>A0A7X3MS26_9HYPH</name>
<evidence type="ECO:0000256" key="1">
    <source>
        <dbReference type="ARBA" id="ARBA00022801"/>
    </source>
</evidence>
<dbReference type="Gene3D" id="3.40.50.1820">
    <property type="entry name" value="alpha/beta hydrolase"/>
    <property type="match status" value="1"/>
</dbReference>
<keyword evidence="1 3" id="KW-0378">Hydrolase</keyword>
<dbReference type="GO" id="GO:0008239">
    <property type="term" value="F:dipeptidyl-peptidase activity"/>
    <property type="evidence" value="ECO:0007669"/>
    <property type="project" value="InterPro"/>
</dbReference>
<dbReference type="InterPro" id="IPR008979">
    <property type="entry name" value="Galactose-bd-like_sf"/>
</dbReference>
<accession>A0A7X3MS26</accession>
<evidence type="ECO:0000259" key="2">
    <source>
        <dbReference type="SMART" id="SM00939"/>
    </source>
</evidence>
<keyword evidence="4" id="KW-1185">Reference proteome</keyword>
<dbReference type="Proteomes" id="UP000436483">
    <property type="component" value="Unassembled WGS sequence"/>
</dbReference>
<organism evidence="3 4">
    <name type="scientific">Microvirga makkahensis</name>
    <dbReference type="NCBI Taxonomy" id="1128670"/>
    <lineage>
        <taxon>Bacteria</taxon>
        <taxon>Pseudomonadati</taxon>
        <taxon>Pseudomonadota</taxon>
        <taxon>Alphaproteobacteria</taxon>
        <taxon>Hyphomicrobiales</taxon>
        <taxon>Methylobacteriaceae</taxon>
        <taxon>Microvirga</taxon>
    </lineage>
</organism>
<dbReference type="NCBIfam" id="TIGR00976">
    <property type="entry name" value="CocE_NonD"/>
    <property type="match status" value="1"/>
</dbReference>
<dbReference type="PANTHER" id="PTHR43056">
    <property type="entry name" value="PEPTIDASE S9 PROLYL OLIGOPEPTIDASE"/>
    <property type="match status" value="1"/>
</dbReference>
<dbReference type="PANTHER" id="PTHR43056:SF10">
    <property type="entry name" value="COCE_NOND FAMILY, PUTATIVE (AFU_ORTHOLOGUE AFUA_7G00600)-RELATED"/>
    <property type="match status" value="1"/>
</dbReference>
<dbReference type="InterPro" id="IPR050585">
    <property type="entry name" value="Xaa-Pro_dipeptidyl-ppase/CocE"/>
</dbReference>
<proteinExistence type="predicted"/>
<sequence length="639" mass="71497">MKRLSRIRAPMSLIDGRKARTPNRAKARRYATYTSVFAAAAVIASLSPAWAALDRGPCSVRKETDVAAKMRDGTVLMADVYRPQESGSYPVLLMRLPYNKDAAQTYVYAKPEEYASHCYIVVIQDVRGQYKSQGEFYPFRDEGKDGYDTVEWAARLPGSNGKVGMYGFSYVGATQWLAAAEKPPHLVAIAPAHTSSDYYDGWSYEGGAFSLAFKQSWPLTSIAMSGVRRQGDQQLLDDIQKAASDLPALYKHVPISDYLPNSQNDQRIAPYYADWVTHDTWDDYWKQWSIRTKYQDIQVPALNFAGWYDVFMKGGTENFMGMREKGGSEAARKGQHLVIGPWIHLPWAQKVGEIDFGPEAANPIDQLHLRWFDYWLKGQANGVDTEKPVRVFVMGANTWRKADNWPLPETTFTPYYLHSMGQANTRYGNGSLTLEKQEANQAPDKYRYDPANPVPSAGGHSCCTPDVAPVGPYDQAKIEDRADVLVYMTPPLEQSMEVTGPVQVILYARSSTPDTDFTAKLVDVHPDGKVYNLGNGIIRASSRETLEKRTPIEPGKVYEYKIDLWPTSNLFLPGHRIGLEISSSNFPHYDRNPNTGAEFGQGTTFKVADQTILHDADHPSRIILPVIPNPVQPRAAAAR</sequence>
<dbReference type="InterPro" id="IPR005674">
    <property type="entry name" value="CocE/Ser_esterase"/>
</dbReference>
<evidence type="ECO:0000313" key="4">
    <source>
        <dbReference type="Proteomes" id="UP000436483"/>
    </source>
</evidence>
<dbReference type="AlphaFoldDB" id="A0A7X3MS26"/>
<dbReference type="OrthoDB" id="9806163at2"/>
<feature type="domain" description="Xaa-Pro dipeptidyl-peptidase C-terminal" evidence="2">
    <location>
        <begin position="369"/>
        <end position="623"/>
    </location>
</feature>
<dbReference type="SUPFAM" id="SSF53474">
    <property type="entry name" value="alpha/beta-Hydrolases"/>
    <property type="match status" value="1"/>
</dbReference>
<protein>
    <submittedName>
        <fullName evidence="3">CocE/NonD family hydrolase</fullName>
    </submittedName>
</protein>
<dbReference type="Pfam" id="PF02129">
    <property type="entry name" value="Peptidase_S15"/>
    <property type="match status" value="1"/>
</dbReference>
<reference evidence="3 4" key="1">
    <citation type="submission" date="2019-12" db="EMBL/GenBank/DDBJ databases">
        <authorList>
            <person name="Yuan C.-G."/>
        </authorList>
    </citation>
    <scope>NUCLEOTIDE SEQUENCE [LARGE SCALE GENOMIC DNA]</scope>
    <source>
        <strain evidence="3 4">KCTC 23863</strain>
    </source>
</reference>